<comment type="caution">
    <text evidence="1">The sequence shown here is derived from an EMBL/GenBank/DDBJ whole genome shotgun (WGS) entry which is preliminary data.</text>
</comment>
<sequence length="120" mass="13921">MIIDMLDEITNGYDGIIKKINFISFDSVIVEVSVIRRSDREWVNVEFELKGLVEFAVKQKIKCINTVMSGGISYQCIDDIHYIDFSPYSDDMEDVSDYRMSDVYFAAKEIEYSINPYSDI</sequence>
<keyword evidence="2" id="KW-1185">Reference proteome</keyword>
<dbReference type="Proteomes" id="UP000053038">
    <property type="component" value="Unassembled WGS sequence"/>
</dbReference>
<dbReference type="OrthoDB" id="6424231at2"/>
<name>A0A7V8ILF2_9GAMM</name>
<proteinExistence type="predicted"/>
<protein>
    <submittedName>
        <fullName evidence="1">Uncharacterized protein</fullName>
    </submittedName>
</protein>
<gene>
    <name evidence="1" type="ORF">OI69_02745</name>
</gene>
<dbReference type="RefSeq" id="WP_039345856.1">
    <property type="nucleotide sequence ID" value="NZ_JSXC01000007.1"/>
</dbReference>
<dbReference type="EMBL" id="JSXC01000007">
    <property type="protein sequence ID" value="KHN55252.1"/>
    <property type="molecule type" value="Genomic_DNA"/>
</dbReference>
<reference evidence="1 2" key="1">
    <citation type="submission" date="2014-10" db="EMBL/GenBank/DDBJ databases">
        <title>Genome sequence of Pectobacterium carotovorum M022.</title>
        <authorList>
            <person name="Chan K.-G."/>
            <person name="Tan W.-S."/>
        </authorList>
    </citation>
    <scope>NUCLEOTIDE SEQUENCE [LARGE SCALE GENOMIC DNA]</scope>
    <source>
        <strain evidence="1 2">M022</strain>
    </source>
</reference>
<organism evidence="1 2">
    <name type="scientific">Pectobacterium fontis</name>
    <dbReference type="NCBI Taxonomy" id="2558042"/>
    <lineage>
        <taxon>Bacteria</taxon>
        <taxon>Pseudomonadati</taxon>
        <taxon>Pseudomonadota</taxon>
        <taxon>Gammaproteobacteria</taxon>
        <taxon>Enterobacterales</taxon>
        <taxon>Pectobacteriaceae</taxon>
        <taxon>Pectobacterium</taxon>
    </lineage>
</organism>
<dbReference type="AlphaFoldDB" id="A0A7V8ILF2"/>
<accession>A0A7V8ILF2</accession>
<evidence type="ECO:0000313" key="1">
    <source>
        <dbReference type="EMBL" id="KHN55252.1"/>
    </source>
</evidence>
<evidence type="ECO:0000313" key="2">
    <source>
        <dbReference type="Proteomes" id="UP000053038"/>
    </source>
</evidence>